<sequence>MHKAALAVLHANTPSVAVRGSADSPLLALRLLRHPDVPQARLLRTRSEADLLSRKTWVFGARPLRATPTAPLLPDATTVSSLDGQALERHTADGDTTLALNDSAGRLLWAQNAQGTRNWSLYEAAAEGGRLLATFEQPAGGMPRQRERMLHAKTTSAERDRNLVGSIIKQFDNAGYLHTRSQSLTDQVIETRRYLLQPEAQLPDWAGDSESELEPSALRMTACHDATGAVLATTNPADVTVLTAYDISGAISETRLHQGNAQAVAFNAVQRRADGAPLLQAAANGVIDTFTYSPTTQRLVRHKTSRPAGHPLGALMICDLHYHYDPVGNLQALDDRSVDPQWHHNQQVSGVREYAYDTLYRLVHATGRERAVTGGFRTAAFSAAGRRGGGVWSRYREQYSYDDGDNLTTLSHNGGAGVRSRKLVVTSQSNRALPDGLGLLPESGFLAGGLQKLLAAGRPLAWQADNQLREVCLVGRSDGEADDREHYHYADGSTRTRKITSLNTAGAWQKIITTYLQGLELRQRLLAGQPLPHKDVVITEIAGLRWVHDRLGDEIHLRYSFSDHLGSVGGETDRSGKLVTREEYAPFGETTGLDETASEADALIHRTWRYSGKERDATGLYYYGWRYYQPGLARWLSADPGGTVDGLNLYRMVRNNPVRNRDDRGLVGEDASAEPDFWAFLDPNEHWIRYAFAINLIYGSHALINTALPILDSLIHAGRAADRWRDVPRRVVADLRRQARTRLGAVGMISIAARITALTLTTISALRRYHSEDPVAGQRLITAASLMQFGTTYFPAFSESYGFYIHPESRRTRRPSEYTPDLSVADPEVLEMFERPPSTVSSASASTDLQLFERQHSTVDSASGAIELQQVSVSRSHSPSSPDISQPAPHIDSAHSSLSGTAIRGHSVGQVRSRSLSEERGPRQKRYSSQ</sequence>
<dbReference type="PANTHER" id="PTHR32305">
    <property type="match status" value="1"/>
</dbReference>
<dbReference type="InterPro" id="IPR050708">
    <property type="entry name" value="T6SS_VgrG/RHS"/>
</dbReference>
<dbReference type="PANTHER" id="PTHR32305:SF15">
    <property type="entry name" value="PROTEIN RHSA-RELATED"/>
    <property type="match status" value="1"/>
</dbReference>
<evidence type="ECO:0000256" key="1">
    <source>
        <dbReference type="SAM" id="MobiDB-lite"/>
    </source>
</evidence>
<dbReference type="Gene3D" id="2.180.10.10">
    <property type="entry name" value="RHS repeat-associated core"/>
    <property type="match status" value="1"/>
</dbReference>
<comment type="caution">
    <text evidence="2">The sequence shown here is derived from an EMBL/GenBank/DDBJ whole genome shotgun (WGS) entry which is preliminary data.</text>
</comment>
<feature type="compositionally biased region" description="Low complexity" evidence="1">
    <location>
        <begin position="870"/>
        <end position="887"/>
    </location>
</feature>
<dbReference type="RefSeq" id="WP_103446848.1">
    <property type="nucleotide sequence ID" value="NZ_MINH01000019.1"/>
</dbReference>
<dbReference type="InterPro" id="IPR022385">
    <property type="entry name" value="Rhs_assc_core"/>
</dbReference>
<dbReference type="EMBL" id="MINH01000019">
    <property type="protein sequence ID" value="POG10063.1"/>
    <property type="molecule type" value="Genomic_DNA"/>
</dbReference>
<evidence type="ECO:0000313" key="3">
    <source>
        <dbReference type="Proteomes" id="UP000237230"/>
    </source>
</evidence>
<organism evidence="2 3">
    <name type="scientific">Pseudomonas putida</name>
    <name type="common">Arthrobacter siderocapsulatus</name>
    <dbReference type="NCBI Taxonomy" id="303"/>
    <lineage>
        <taxon>Bacteria</taxon>
        <taxon>Pseudomonadati</taxon>
        <taxon>Pseudomonadota</taxon>
        <taxon>Gammaproteobacteria</taxon>
        <taxon>Pseudomonadales</taxon>
        <taxon>Pseudomonadaceae</taxon>
        <taxon>Pseudomonas</taxon>
    </lineage>
</organism>
<name>A0A2S3X3K7_PSEPU</name>
<evidence type="ECO:0008006" key="4">
    <source>
        <dbReference type="Google" id="ProtNLM"/>
    </source>
</evidence>
<dbReference type="Proteomes" id="UP000237230">
    <property type="component" value="Unassembled WGS sequence"/>
</dbReference>
<gene>
    <name evidence="2" type="ORF">BGP84_10110</name>
</gene>
<dbReference type="OrthoDB" id="9816400at2"/>
<reference evidence="2 3" key="2">
    <citation type="submission" date="2018-03" db="EMBL/GenBank/DDBJ databases">
        <title>Draft genome of Pseudomonas putida strain KH-21-114.</title>
        <authorList>
            <person name="Yoshizawa S."/>
            <person name="Khan N.H."/>
            <person name="Nishimura M."/>
            <person name="Chiura H.X."/>
            <person name="Ogura Y."/>
            <person name="Hayashi T."/>
            <person name="Kogure K."/>
        </authorList>
    </citation>
    <scope>NUCLEOTIDE SEQUENCE [LARGE SCALE GENOMIC DNA]</scope>
    <source>
        <strain evidence="2 3">KH-21-114</strain>
    </source>
</reference>
<evidence type="ECO:0000313" key="2">
    <source>
        <dbReference type="EMBL" id="POG10063.1"/>
    </source>
</evidence>
<accession>A0A2S3X3K7</accession>
<protein>
    <recommendedName>
        <fullName evidence="4">RHS repeat-associated core domain-containing protein</fullName>
    </recommendedName>
</protein>
<reference evidence="2 3" key="1">
    <citation type="submission" date="2016-08" db="EMBL/GenBank/DDBJ databases">
        <authorList>
            <person name="Seilhamer J.J."/>
        </authorList>
    </citation>
    <scope>NUCLEOTIDE SEQUENCE [LARGE SCALE GENOMIC DNA]</scope>
    <source>
        <strain evidence="2 3">KH-21-114</strain>
    </source>
</reference>
<dbReference type="AlphaFoldDB" id="A0A2S3X3K7"/>
<feature type="region of interest" description="Disordered" evidence="1">
    <location>
        <begin position="870"/>
        <end position="930"/>
    </location>
</feature>
<proteinExistence type="predicted"/>
<dbReference type="NCBIfam" id="TIGR03696">
    <property type="entry name" value="Rhs_assc_core"/>
    <property type="match status" value="1"/>
</dbReference>